<feature type="compositionally biased region" description="Polar residues" evidence="15">
    <location>
        <begin position="110"/>
        <end position="126"/>
    </location>
</feature>
<comment type="subunit">
    <text evidence="11">Heterodimer consisting of MSH2-MSH3 (MutS beta). Forms a ternary complex with MutL alpha (MLH1-PMS1).</text>
</comment>
<keyword evidence="7 14" id="KW-0238">DNA-binding</keyword>
<keyword evidence="6" id="KW-0067">ATP-binding</keyword>
<evidence type="ECO:0000313" key="18">
    <source>
        <dbReference type="Proteomes" id="UP000290288"/>
    </source>
</evidence>
<evidence type="ECO:0000256" key="13">
    <source>
        <dbReference type="ARBA" id="ARBA00073774"/>
    </source>
</evidence>
<dbReference type="Pfam" id="PF05188">
    <property type="entry name" value="MutS_II"/>
    <property type="match status" value="1"/>
</dbReference>
<dbReference type="GO" id="GO:0140664">
    <property type="term" value="F:ATP-dependent DNA damage sensor activity"/>
    <property type="evidence" value="ECO:0007669"/>
    <property type="project" value="InterPro"/>
</dbReference>
<keyword evidence="8 14" id="KW-0234">DNA repair</keyword>
<dbReference type="SUPFAM" id="SSF48334">
    <property type="entry name" value="DNA repair protein MutS, domain III"/>
    <property type="match status" value="1"/>
</dbReference>
<comment type="caution">
    <text evidence="17">The sequence shown here is derived from an EMBL/GenBank/DDBJ whole genome shotgun (WGS) entry which is preliminary data.</text>
</comment>
<evidence type="ECO:0000313" key="17">
    <source>
        <dbReference type="EMBL" id="RXW20992.1"/>
    </source>
</evidence>
<dbReference type="Pfam" id="PF00488">
    <property type="entry name" value="MutS_V"/>
    <property type="match status" value="1"/>
</dbReference>
<evidence type="ECO:0000256" key="1">
    <source>
        <dbReference type="ARBA" id="ARBA00004123"/>
    </source>
</evidence>
<dbReference type="GO" id="GO:0006298">
    <property type="term" value="P:mismatch repair"/>
    <property type="evidence" value="ECO:0007669"/>
    <property type="project" value="InterPro"/>
</dbReference>
<dbReference type="NCBIfam" id="NF003810">
    <property type="entry name" value="PRK05399.1"/>
    <property type="match status" value="1"/>
</dbReference>
<dbReference type="InterPro" id="IPR007860">
    <property type="entry name" value="DNA_mmatch_repair_MutS_con_dom"/>
</dbReference>
<evidence type="ECO:0000256" key="3">
    <source>
        <dbReference type="ARBA" id="ARBA00022151"/>
    </source>
</evidence>
<dbReference type="OrthoDB" id="121051at2759"/>
<evidence type="ECO:0000256" key="8">
    <source>
        <dbReference type="ARBA" id="ARBA00023204"/>
    </source>
</evidence>
<dbReference type="InterPro" id="IPR016151">
    <property type="entry name" value="DNA_mismatch_repair_MutS_N"/>
</dbReference>
<comment type="similarity">
    <text evidence="2">Belongs to the DNA mismatch repair MutS family. MSH3 subfamily.</text>
</comment>
<evidence type="ECO:0000256" key="7">
    <source>
        <dbReference type="ARBA" id="ARBA00023125"/>
    </source>
</evidence>
<feature type="compositionally biased region" description="Low complexity" evidence="15">
    <location>
        <begin position="54"/>
        <end position="70"/>
    </location>
</feature>
<feature type="region of interest" description="Disordered" evidence="15">
    <location>
        <begin position="1"/>
        <end position="185"/>
    </location>
</feature>
<feature type="domain" description="DNA mismatch repair proteins mutS family" evidence="16">
    <location>
        <begin position="923"/>
        <end position="939"/>
    </location>
</feature>
<dbReference type="InterPro" id="IPR007695">
    <property type="entry name" value="DNA_mismatch_repair_MutS-lik_N"/>
</dbReference>
<dbReference type="STRING" id="2316362.A0A4Q2DPA4"/>
<dbReference type="Pfam" id="PF05192">
    <property type="entry name" value="MutS_III"/>
    <property type="match status" value="1"/>
</dbReference>
<evidence type="ECO:0000256" key="12">
    <source>
        <dbReference type="ARBA" id="ARBA00029792"/>
    </source>
</evidence>
<dbReference type="Gene3D" id="3.30.420.110">
    <property type="entry name" value="MutS, connector domain"/>
    <property type="match status" value="1"/>
</dbReference>
<dbReference type="PANTHER" id="PTHR11361:SF122">
    <property type="entry name" value="DNA MISMATCH REPAIR PROTEIN MSH3"/>
    <property type="match status" value="1"/>
</dbReference>
<dbReference type="InterPro" id="IPR007696">
    <property type="entry name" value="DNA_mismatch_repair_MutS_core"/>
</dbReference>
<evidence type="ECO:0000256" key="4">
    <source>
        <dbReference type="ARBA" id="ARBA00022741"/>
    </source>
</evidence>
<dbReference type="InterPro" id="IPR000432">
    <property type="entry name" value="DNA_mismatch_repair_MutS_C"/>
</dbReference>
<keyword evidence="5 14" id="KW-0227">DNA damage</keyword>
<dbReference type="SMART" id="SM00534">
    <property type="entry name" value="MUTSac"/>
    <property type="match status" value="1"/>
</dbReference>
<feature type="compositionally biased region" description="Polar residues" evidence="15">
    <location>
        <begin position="1"/>
        <end position="21"/>
    </location>
</feature>
<dbReference type="PIRSF" id="PIRSF037677">
    <property type="entry name" value="DNA_mis_repair_Msh6"/>
    <property type="match status" value="1"/>
</dbReference>
<evidence type="ECO:0000256" key="6">
    <source>
        <dbReference type="ARBA" id="ARBA00022840"/>
    </source>
</evidence>
<dbReference type="PROSITE" id="PS00486">
    <property type="entry name" value="DNA_MISMATCH_REPAIR_2"/>
    <property type="match status" value="1"/>
</dbReference>
<evidence type="ECO:0000256" key="14">
    <source>
        <dbReference type="RuleBase" id="RU003756"/>
    </source>
</evidence>
<dbReference type="Pfam" id="PF01624">
    <property type="entry name" value="MutS_I"/>
    <property type="match status" value="1"/>
</dbReference>
<dbReference type="Gene3D" id="1.10.1420.10">
    <property type="match status" value="2"/>
</dbReference>
<dbReference type="Gene3D" id="3.40.50.300">
    <property type="entry name" value="P-loop containing nucleotide triphosphate hydrolases"/>
    <property type="match status" value="1"/>
</dbReference>
<dbReference type="InterPro" id="IPR027417">
    <property type="entry name" value="P-loop_NTPase"/>
</dbReference>
<dbReference type="InterPro" id="IPR045076">
    <property type="entry name" value="MutS"/>
</dbReference>
<dbReference type="GO" id="GO:0005634">
    <property type="term" value="C:nucleus"/>
    <property type="evidence" value="ECO:0007669"/>
    <property type="project" value="UniProtKB-SubCell"/>
</dbReference>
<keyword evidence="18" id="KW-1185">Reference proteome</keyword>
<accession>A0A4Q2DPA4</accession>
<dbReference type="GO" id="GO:0005524">
    <property type="term" value="F:ATP binding"/>
    <property type="evidence" value="ECO:0007669"/>
    <property type="project" value="UniProtKB-KW"/>
</dbReference>
<feature type="compositionally biased region" description="Polar residues" evidence="15">
    <location>
        <begin position="85"/>
        <end position="96"/>
    </location>
</feature>
<protein>
    <recommendedName>
        <fullName evidence="3 13">DNA mismatch repair protein MSH3</fullName>
    </recommendedName>
    <alternativeName>
        <fullName evidence="3 13">DNA mismatch repair protein MSH3</fullName>
    </alternativeName>
    <alternativeName>
        <fullName evidence="12">MutS protein homolog 3</fullName>
    </alternativeName>
</protein>
<dbReference type="GO" id="GO:0006312">
    <property type="term" value="P:mitotic recombination"/>
    <property type="evidence" value="ECO:0007669"/>
    <property type="project" value="TreeGrafter"/>
</dbReference>
<comment type="subcellular location">
    <subcellularLocation>
        <location evidence="1">Nucleus</location>
    </subcellularLocation>
</comment>
<evidence type="ECO:0000256" key="5">
    <source>
        <dbReference type="ARBA" id="ARBA00022763"/>
    </source>
</evidence>
<dbReference type="SUPFAM" id="SSF55271">
    <property type="entry name" value="DNA repair protein MutS, domain I"/>
    <property type="match status" value="1"/>
</dbReference>
<keyword evidence="4 14" id="KW-0547">Nucleotide-binding</keyword>
<reference evidence="17 18" key="1">
    <citation type="submission" date="2019-01" db="EMBL/GenBank/DDBJ databases">
        <title>Draft genome sequence of Psathyrella aberdarensis IHI B618.</title>
        <authorList>
            <person name="Buettner E."/>
            <person name="Kellner H."/>
        </authorList>
    </citation>
    <scope>NUCLEOTIDE SEQUENCE [LARGE SCALE GENOMIC DNA]</scope>
    <source>
        <strain evidence="17 18">IHI B618</strain>
    </source>
</reference>
<dbReference type="InterPro" id="IPR017261">
    <property type="entry name" value="DNA_mismatch_repair_MutS/MSH"/>
</dbReference>
<feature type="compositionally biased region" description="Acidic residues" evidence="15">
    <location>
        <begin position="129"/>
        <end position="147"/>
    </location>
</feature>
<evidence type="ECO:0000256" key="10">
    <source>
        <dbReference type="ARBA" id="ARBA00025373"/>
    </source>
</evidence>
<dbReference type="SMART" id="SM00533">
    <property type="entry name" value="MUTSd"/>
    <property type="match status" value="1"/>
</dbReference>
<keyword evidence="9" id="KW-0539">Nucleus</keyword>
<evidence type="ECO:0000256" key="2">
    <source>
        <dbReference type="ARBA" id="ARBA00007094"/>
    </source>
</evidence>
<dbReference type="GO" id="GO:0030983">
    <property type="term" value="F:mismatched DNA binding"/>
    <property type="evidence" value="ECO:0007669"/>
    <property type="project" value="InterPro"/>
</dbReference>
<evidence type="ECO:0000259" key="16">
    <source>
        <dbReference type="PROSITE" id="PS00486"/>
    </source>
</evidence>
<dbReference type="AlphaFoldDB" id="A0A4Q2DPA4"/>
<dbReference type="PANTHER" id="PTHR11361">
    <property type="entry name" value="DNA MISMATCH REPAIR PROTEIN MUTS FAMILY MEMBER"/>
    <property type="match status" value="1"/>
</dbReference>
<sequence>MSQRKQATISSFFSTSPNVSAGTKRASAHVDLTGDSDNEATRPPAKKSKNASETQPSSSSQILGSQSTPSAASGPILKKYGYTPGETSQTPKTAAQQERHEAFKRRLLLDNSTLLPKASVSNQESPGSDGEENGDPLDSNSESEDPEEQFKKLSEMFANKGKKSSNPKVSNAPQKRSKKVVEIGPSGKSYTPLELQVRQLKIDNPGTVLMIEVGYRYKFFGDDAKVADRELGMVSFPDRNYVVASIPTHRRDVHLKKLLAKGYRVGIVNQIETAALKKIGDNKSGPFERKLIHLYTAATFVDDLNSVDEVERYTPPPFMCLVEESKQNDIEKICISVISICPTTGDVVWDDFQDTNMRIELETRLAHIQPSEILLPTQGLTPQTAKMLTEFSGSSATGEKIRNEHFNKPMEYTVAFDYVSEFFTDKKRSGAASESFRSGQLMAEITDFPKGVVVALAHAIKHLSTFGIADAFLETRFFSKFATRAHMLLAANTLTNLEIYRNETDHSVNGSLIWILDRTKTKFGARLLRNWIGRPLIDTRVLQERVDAVEEIIESGSDKLLTLRGTLKSLPDLAKGLSRIQYGQCTPQELAILLPAFNKIGTAFDQENFTEPQDVGFKSPLLNQIIFSLPKVKEPVQSIMKDVHLKTAAEGKKDSLWTDFEKYPEISDTYMALQTIEIELKEELSAVRKQLRVPSLQWTTWGLDEYLVEVKKKEKRPIPDDWVLHSSTKFFARYYTPAVRIKLQEKAQYLERLEAAASAAFQSFLRDIAAAHYNVFREAVNKLAVADCLLSLAHVAMREGYVKPEFVDEDVLEIEDGKHPMVDELRSDPYIPNSVQLGDGTPRSKIITGPNMGGKSSCVRMIALIVIMAQIGSYVPAASVRMKLIDSVLTRMGASDDITRGRSTFMVEMSETNEILQTATQDSLVILDELGRGTSTFDGMAIADAVLRHLMQQKRCKTLFITHYPMVAADLEKTYPDDLENLHMQYRTDTRIDGSREITFLYQLTSGLAPESFGIECGRLAGLPDKLLQIASQRSDQMRREVDARVKWNK</sequence>
<dbReference type="Proteomes" id="UP000290288">
    <property type="component" value="Unassembled WGS sequence"/>
</dbReference>
<organism evidence="17 18">
    <name type="scientific">Candolleomyces aberdarensis</name>
    <dbReference type="NCBI Taxonomy" id="2316362"/>
    <lineage>
        <taxon>Eukaryota</taxon>
        <taxon>Fungi</taxon>
        <taxon>Dikarya</taxon>
        <taxon>Basidiomycota</taxon>
        <taxon>Agaricomycotina</taxon>
        <taxon>Agaricomycetes</taxon>
        <taxon>Agaricomycetidae</taxon>
        <taxon>Agaricales</taxon>
        <taxon>Agaricineae</taxon>
        <taxon>Psathyrellaceae</taxon>
        <taxon>Candolleomyces</taxon>
    </lineage>
</organism>
<dbReference type="InterPro" id="IPR036187">
    <property type="entry name" value="DNA_mismatch_repair_MutS_sf"/>
</dbReference>
<dbReference type="InterPro" id="IPR036678">
    <property type="entry name" value="MutS_con_dom_sf"/>
</dbReference>
<evidence type="ECO:0000256" key="15">
    <source>
        <dbReference type="SAM" id="MobiDB-lite"/>
    </source>
</evidence>
<proteinExistence type="inferred from homology"/>
<gene>
    <name evidence="17" type="ORF">EST38_g4863</name>
</gene>
<dbReference type="FunFam" id="3.40.1170.10:FF:000004">
    <property type="entry name" value="DNA mismatch repair protein"/>
    <property type="match status" value="1"/>
</dbReference>
<evidence type="ECO:0000256" key="9">
    <source>
        <dbReference type="ARBA" id="ARBA00023242"/>
    </source>
</evidence>
<dbReference type="EMBL" id="SDEE01000125">
    <property type="protein sequence ID" value="RXW20992.1"/>
    <property type="molecule type" value="Genomic_DNA"/>
</dbReference>
<dbReference type="Gene3D" id="3.40.1170.10">
    <property type="entry name" value="DNA repair protein MutS, domain I"/>
    <property type="match status" value="1"/>
</dbReference>
<dbReference type="SUPFAM" id="SSF52540">
    <property type="entry name" value="P-loop containing nucleoside triphosphate hydrolases"/>
    <property type="match status" value="1"/>
</dbReference>
<evidence type="ECO:0000256" key="11">
    <source>
        <dbReference type="ARBA" id="ARBA00025902"/>
    </source>
</evidence>
<dbReference type="Pfam" id="PF05190">
    <property type="entry name" value="MutS_IV"/>
    <property type="match status" value="1"/>
</dbReference>
<dbReference type="InterPro" id="IPR007861">
    <property type="entry name" value="DNA_mismatch_repair_MutS_clamp"/>
</dbReference>
<comment type="function">
    <text evidence="10">Component of the post-replicative DNA mismatch repair system (MMR). Heterodimerizes with MSH2 to form MutS beta, which binds to DNA mismatches thereby initiating DNA repair. MSH3 provides substrate-binding and substrate specificity to the complex. When bound, the MutS beta heterodimer bends the DNA helix and shields approximately 20 base pairs. Acts mainly to repair insertion-deletion loops (IDLs) from 2 to 13 nucleotides in size, but can also repair base-base and single insertion-deletion mismatches that occur during replication. After mismatch binding, forms a ternary complex with the MutL alpha heterodimer, which is thought to be responsible for directing the downstream MMR events, including strand discrimination, excision, and resynthesis. ATP binding and hydrolysis play a pivotal role in mismatch repair functions.</text>
</comment>
<name>A0A4Q2DPA4_9AGAR</name>